<feature type="transmembrane region" description="Helical" evidence="8">
    <location>
        <begin position="891"/>
        <end position="911"/>
    </location>
</feature>
<accession>A0A1I4TYC3</accession>
<dbReference type="SUPFAM" id="SSF82693">
    <property type="entry name" value="Multidrug efflux transporter AcrB pore domain, PN1, PN2, PC1 and PC2 subdomains"/>
    <property type="match status" value="2"/>
</dbReference>
<organism evidence="9 10">
    <name type="scientific">Nitrosomonas communis</name>
    <dbReference type="NCBI Taxonomy" id="44574"/>
    <lineage>
        <taxon>Bacteria</taxon>
        <taxon>Pseudomonadati</taxon>
        <taxon>Pseudomonadota</taxon>
        <taxon>Betaproteobacteria</taxon>
        <taxon>Nitrosomonadales</taxon>
        <taxon>Nitrosomonadaceae</taxon>
        <taxon>Nitrosomonas</taxon>
    </lineage>
</organism>
<feature type="transmembrane region" description="Helical" evidence="8">
    <location>
        <begin position="530"/>
        <end position="547"/>
    </location>
</feature>
<dbReference type="RefSeq" id="WP_074906601.1">
    <property type="nucleotide sequence ID" value="NZ_FOUB01000056.1"/>
</dbReference>
<keyword evidence="5 8" id="KW-0812">Transmembrane</keyword>
<dbReference type="InterPro" id="IPR001036">
    <property type="entry name" value="Acrflvin-R"/>
</dbReference>
<evidence type="ECO:0000256" key="5">
    <source>
        <dbReference type="ARBA" id="ARBA00022692"/>
    </source>
</evidence>
<feature type="transmembrane region" description="Helical" evidence="8">
    <location>
        <begin position="438"/>
        <end position="457"/>
    </location>
</feature>
<evidence type="ECO:0000256" key="3">
    <source>
        <dbReference type="ARBA" id="ARBA00022448"/>
    </source>
</evidence>
<dbReference type="InterPro" id="IPR027463">
    <property type="entry name" value="AcrB_DN_DC_subdom"/>
</dbReference>
<keyword evidence="3" id="KW-0813">Transport</keyword>
<keyword evidence="6 8" id="KW-1133">Transmembrane helix</keyword>
<comment type="similarity">
    <text evidence="2">Belongs to the resistance-nodulation-cell division (RND) (TC 2.A.6) family.</text>
</comment>
<dbReference type="InterPro" id="IPR004763">
    <property type="entry name" value="CusA-like"/>
</dbReference>
<dbReference type="Gene3D" id="3.30.70.1430">
    <property type="entry name" value="Multidrug efflux transporter AcrB pore domain"/>
    <property type="match status" value="2"/>
</dbReference>
<gene>
    <name evidence="9" type="ORF">SAMN05421863_105611</name>
</gene>
<evidence type="ECO:0000256" key="1">
    <source>
        <dbReference type="ARBA" id="ARBA00004651"/>
    </source>
</evidence>
<feature type="transmembrane region" description="Helical" evidence="8">
    <location>
        <begin position="387"/>
        <end position="408"/>
    </location>
</feature>
<dbReference type="GO" id="GO:0042910">
    <property type="term" value="F:xenobiotic transmembrane transporter activity"/>
    <property type="evidence" value="ECO:0007669"/>
    <property type="project" value="TreeGrafter"/>
</dbReference>
<dbReference type="Gene3D" id="1.20.1640.10">
    <property type="entry name" value="Multidrug efflux transporter AcrB transmembrane domain"/>
    <property type="match status" value="2"/>
</dbReference>
<feature type="transmembrane region" description="Helical" evidence="8">
    <location>
        <begin position="477"/>
        <end position="497"/>
    </location>
</feature>
<feature type="transmembrane region" description="Helical" evidence="8">
    <location>
        <begin position="331"/>
        <end position="354"/>
    </location>
</feature>
<feature type="transmembrane region" description="Helical" evidence="8">
    <location>
        <begin position="978"/>
        <end position="995"/>
    </location>
</feature>
<feature type="transmembrane region" description="Helical" evidence="8">
    <location>
        <begin position="917"/>
        <end position="941"/>
    </location>
</feature>
<dbReference type="PANTHER" id="PTHR32063">
    <property type="match status" value="1"/>
</dbReference>
<dbReference type="PRINTS" id="PR00702">
    <property type="entry name" value="ACRIFLAVINRP"/>
</dbReference>
<dbReference type="PANTHER" id="PTHR32063:SF19">
    <property type="entry name" value="CATION EFFLUX SYSTEM PROTEIN CUSA"/>
    <property type="match status" value="1"/>
</dbReference>
<reference evidence="10" key="1">
    <citation type="submission" date="2016-10" db="EMBL/GenBank/DDBJ databases">
        <authorList>
            <person name="Varghese N."/>
            <person name="Submissions S."/>
        </authorList>
    </citation>
    <scope>NUCLEOTIDE SEQUENCE [LARGE SCALE GENOMIC DNA]</scope>
    <source>
        <strain evidence="10">Nm44</strain>
    </source>
</reference>
<evidence type="ECO:0000256" key="8">
    <source>
        <dbReference type="SAM" id="Phobius"/>
    </source>
</evidence>
<evidence type="ECO:0000256" key="2">
    <source>
        <dbReference type="ARBA" id="ARBA00010942"/>
    </source>
</evidence>
<comment type="subcellular location">
    <subcellularLocation>
        <location evidence="1">Cell membrane</location>
        <topology evidence="1">Multi-pass membrane protein</topology>
    </subcellularLocation>
</comment>
<feature type="transmembrane region" description="Helical" evidence="8">
    <location>
        <begin position="867"/>
        <end position="884"/>
    </location>
</feature>
<dbReference type="OrthoDB" id="9176633at2"/>
<sequence>MVSKIIEWSVRHVFLVLLATFSIVAWGVFAVWKTPIDAIPDLSDVQVIIYTEYPGQAPQVVEDQVTYPLTTAMLSVPKSKVVRGLSAFGVSFIYVIFEDGTDIYWARSRVLEYLNFAANKLPASVRPALGPDATGVGWVYQYVVTAKDRTLDELRSIQDWFLRYQLVAAEGVSEVASVGGFEKTYQITVDPRRLQAYGISLRTVIDVVAQSNRDVGGRVIELTETEYMVRGKGYLRSISDLENLVVKAHEGMPVLLRNVARVELAPNERRGITELNGEGEAVSGIAIARYGENALNVIRDIEAKIDELKPGLPEGVTIQSVYDRSELIQHAIATLSEVLIEQVIIVALVCAVFLMHVRSALVAIIMLPIGVLIAFIVMFHLGINSNIMSLAGIALAIAEMTDAAIVMVENAHKHLARLDPLVPVAARRDAIITACQEVGPALFFSLLIITVSFLPIFTLEAQEGRMFQPLAFTKTFAMAGAALLSITLVPALMLLLIRGRIPREQDNPLGRLLIRIYQPVVTWVIKWKKSILAAAIVLLGLTIYPAVRLGSEFMPPLNEGTLLYMPVTLPAISVTKAAELMQTQNKIIKSFPEVSSVFGKAGRANTATDPAPLEMFETIINLKPESEWRPEMTIDKLIAEMDQALQIPGVSNAWTMPIKNRTDMLATGIRTPVGIKVFGNDLDEIEKLGKQIEMAVKTVPGTTSAYAERTTGGYYLDIEPDRMALARYGLAVGDLLEVITSALGGETITTTVEGRERYGVIVRYPRELRSDPQAIATQVLVPTMGGAMIPLGQLARIKLVKGPPSIRTENALLSAYIFVDIRDRDIGSYIVDAQQAVREQVQFPPGYYATWSGQFEYMQRATEKLKIVVPLTLLIVFVLIYLNFNRLTETLIVMLSVPFSVVGGIWLMYWLGYNMSIAVAVGFIGLVGIAAETGMIMLSFLDQAFIAMQAKRQAAGEKVTVEDLYVAVSEGAVRRIRAVMMTIAGSIVGLLPVMLSTGTGSEVTRRIAAPMVGGMVSATVLTLIIFPAVYAVVKEISIRRTIKLRN</sequence>
<feature type="transmembrane region" description="Helical" evidence="8">
    <location>
        <begin position="1007"/>
        <end position="1033"/>
    </location>
</feature>
<dbReference type="GO" id="GO:0008324">
    <property type="term" value="F:monoatomic cation transmembrane transporter activity"/>
    <property type="evidence" value="ECO:0007669"/>
    <property type="project" value="InterPro"/>
</dbReference>
<evidence type="ECO:0000256" key="4">
    <source>
        <dbReference type="ARBA" id="ARBA00022475"/>
    </source>
</evidence>
<keyword evidence="7 8" id="KW-0472">Membrane</keyword>
<dbReference type="Gene3D" id="3.30.2090.10">
    <property type="entry name" value="Multidrug efflux transporter AcrB TolC docking domain, DN and DC subdomains"/>
    <property type="match status" value="2"/>
</dbReference>
<feature type="transmembrane region" description="Helical" evidence="8">
    <location>
        <begin position="361"/>
        <end position="381"/>
    </location>
</feature>
<dbReference type="SUPFAM" id="SSF82714">
    <property type="entry name" value="Multidrug efflux transporter AcrB TolC docking domain, DN and DC subdomains"/>
    <property type="match status" value="2"/>
</dbReference>
<name>A0A1I4TYC3_9PROT</name>
<dbReference type="STRING" id="44574.AAW31_04250"/>
<dbReference type="AlphaFoldDB" id="A0A1I4TYC3"/>
<evidence type="ECO:0000256" key="7">
    <source>
        <dbReference type="ARBA" id="ARBA00023136"/>
    </source>
</evidence>
<dbReference type="NCBIfam" id="TIGR00914">
    <property type="entry name" value="2A0601"/>
    <property type="match status" value="1"/>
</dbReference>
<keyword evidence="4" id="KW-1003">Cell membrane</keyword>
<evidence type="ECO:0000256" key="6">
    <source>
        <dbReference type="ARBA" id="ARBA00022989"/>
    </source>
</evidence>
<dbReference type="Gene3D" id="3.30.70.1440">
    <property type="entry name" value="Multidrug efflux transporter AcrB pore domain"/>
    <property type="match status" value="1"/>
</dbReference>
<evidence type="ECO:0000313" key="10">
    <source>
        <dbReference type="Proteomes" id="UP000183287"/>
    </source>
</evidence>
<dbReference type="EMBL" id="FOUB01000056">
    <property type="protein sequence ID" value="SFM81649.1"/>
    <property type="molecule type" value="Genomic_DNA"/>
</dbReference>
<feature type="transmembrane region" description="Helical" evidence="8">
    <location>
        <begin position="12"/>
        <end position="32"/>
    </location>
</feature>
<protein>
    <submittedName>
        <fullName evidence="9">Cu(I)/Ag(I) efflux system membrane protein CusA/SilA</fullName>
    </submittedName>
</protein>
<evidence type="ECO:0000313" key="9">
    <source>
        <dbReference type="EMBL" id="SFM81649.1"/>
    </source>
</evidence>
<dbReference type="Gene3D" id="3.30.70.1320">
    <property type="entry name" value="Multidrug efflux transporter AcrB pore domain like"/>
    <property type="match status" value="1"/>
</dbReference>
<proteinExistence type="inferred from homology"/>
<dbReference type="SUPFAM" id="SSF82866">
    <property type="entry name" value="Multidrug efflux transporter AcrB transmembrane domain"/>
    <property type="match status" value="2"/>
</dbReference>
<keyword evidence="10" id="KW-1185">Reference proteome</keyword>
<dbReference type="Proteomes" id="UP000183287">
    <property type="component" value="Unassembled WGS sequence"/>
</dbReference>
<dbReference type="Pfam" id="PF00873">
    <property type="entry name" value="ACR_tran"/>
    <property type="match status" value="1"/>
</dbReference>
<dbReference type="GO" id="GO:0005886">
    <property type="term" value="C:plasma membrane"/>
    <property type="evidence" value="ECO:0007669"/>
    <property type="project" value="UniProtKB-SubCell"/>
</dbReference>